<dbReference type="Proteomes" id="UP000269198">
    <property type="component" value="Unassembled WGS sequence"/>
</dbReference>
<dbReference type="InterPro" id="IPR008930">
    <property type="entry name" value="Terpenoid_cyclase/PrenylTrfase"/>
</dbReference>
<comment type="caution">
    <text evidence="1">The sequence shown here is derived from an EMBL/GenBank/DDBJ whole genome shotgun (WGS) entry which is preliminary data.</text>
</comment>
<protein>
    <submittedName>
        <fullName evidence="1">Prenyltransferase</fullName>
    </submittedName>
</protein>
<reference evidence="1 2" key="1">
    <citation type="submission" date="2018-11" db="EMBL/GenBank/DDBJ databases">
        <title>The genome draft of YIM 96095.</title>
        <authorList>
            <person name="Tang S.-K."/>
            <person name="Chunyu W.-X."/>
            <person name="Feng Y.-Z."/>
        </authorList>
    </citation>
    <scope>NUCLEOTIDE SEQUENCE [LARGE SCALE GENOMIC DNA]</scope>
    <source>
        <strain evidence="1 2">YIM 96095</strain>
    </source>
</reference>
<dbReference type="SUPFAM" id="SSF48239">
    <property type="entry name" value="Terpenoid cyclases/Protein prenyltransferases"/>
    <property type="match status" value="1"/>
</dbReference>
<sequence>MSSDTLHAAEHFVMRNARLIDRHRFAFHFQSGPAEPIRTVLDAYRNVDGGYGNGLDPDLRGHGSQPVAVEFALRYLDEIGTMPQPLLNGICTYLNTVTDDKGGVPCVLPSARHTEAAPWWREYTDFRGSLNPTATITGLLHKNHVSHPWRDHATAFCWSQLAAMNWTTPSEAIAVCTFLQHVPERTRALRELDRIAPMITAVIEPDPTATGHVRKPLDIAPHPDHIATRLFTDSQIHAHLDALQRTQQDDGGWPLTWDNWTESTTPEWRGIVTLRRLLTLRAHGRLDTHRA</sequence>
<accession>A0A3N0EFK4</accession>
<dbReference type="GO" id="GO:0016740">
    <property type="term" value="F:transferase activity"/>
    <property type="evidence" value="ECO:0007669"/>
    <property type="project" value="UniProtKB-KW"/>
</dbReference>
<evidence type="ECO:0000313" key="2">
    <source>
        <dbReference type="Proteomes" id="UP000269198"/>
    </source>
</evidence>
<dbReference type="AlphaFoldDB" id="A0A3N0EFK4"/>
<dbReference type="OrthoDB" id="3286086at2"/>
<name>A0A3N0EFK4_9ACTN</name>
<evidence type="ECO:0000313" key="1">
    <source>
        <dbReference type="EMBL" id="RNL86648.1"/>
    </source>
</evidence>
<proteinExistence type="predicted"/>
<keyword evidence="1" id="KW-0808">Transferase</keyword>
<organism evidence="1 2">
    <name type="scientific">Halostreptopolyspora alba</name>
    <dbReference type="NCBI Taxonomy" id="2487137"/>
    <lineage>
        <taxon>Bacteria</taxon>
        <taxon>Bacillati</taxon>
        <taxon>Actinomycetota</taxon>
        <taxon>Actinomycetes</taxon>
        <taxon>Streptosporangiales</taxon>
        <taxon>Nocardiopsidaceae</taxon>
        <taxon>Halostreptopolyspora</taxon>
    </lineage>
</organism>
<gene>
    <name evidence="1" type="ORF">EFW17_04740</name>
</gene>
<dbReference type="EMBL" id="RJMB01000003">
    <property type="protein sequence ID" value="RNL86648.1"/>
    <property type="molecule type" value="Genomic_DNA"/>
</dbReference>
<keyword evidence="2" id="KW-1185">Reference proteome</keyword>
<dbReference type="RefSeq" id="WP_123200174.1">
    <property type="nucleotide sequence ID" value="NZ_RJMB01000003.1"/>
</dbReference>